<organism evidence="9 10">
    <name type="scientific">Cephalotus follicularis</name>
    <name type="common">Albany pitcher plant</name>
    <dbReference type="NCBI Taxonomy" id="3775"/>
    <lineage>
        <taxon>Eukaryota</taxon>
        <taxon>Viridiplantae</taxon>
        <taxon>Streptophyta</taxon>
        <taxon>Embryophyta</taxon>
        <taxon>Tracheophyta</taxon>
        <taxon>Spermatophyta</taxon>
        <taxon>Magnoliopsida</taxon>
        <taxon>eudicotyledons</taxon>
        <taxon>Gunneridae</taxon>
        <taxon>Pentapetalae</taxon>
        <taxon>rosids</taxon>
        <taxon>fabids</taxon>
        <taxon>Oxalidales</taxon>
        <taxon>Cephalotaceae</taxon>
        <taxon>Cephalotus</taxon>
    </lineage>
</organism>
<comment type="subcellular location">
    <subcellularLocation>
        <location evidence="1">Nucleus</location>
    </subcellularLocation>
</comment>
<feature type="compositionally biased region" description="Basic and acidic residues" evidence="6">
    <location>
        <begin position="222"/>
        <end position="236"/>
    </location>
</feature>
<reference evidence="10" key="1">
    <citation type="submission" date="2016-04" db="EMBL/GenBank/DDBJ databases">
        <title>Cephalotus genome sequencing.</title>
        <authorList>
            <person name="Fukushima K."/>
            <person name="Hasebe M."/>
            <person name="Fang X."/>
        </authorList>
    </citation>
    <scope>NUCLEOTIDE SEQUENCE [LARGE SCALE GENOMIC DNA]</scope>
    <source>
        <strain evidence="10">cv. St1</strain>
    </source>
</reference>
<evidence type="ECO:0000313" key="10">
    <source>
        <dbReference type="Proteomes" id="UP000187406"/>
    </source>
</evidence>
<dbReference type="Gene3D" id="1.10.10.60">
    <property type="entry name" value="Homeodomain-like"/>
    <property type="match status" value="1"/>
</dbReference>
<dbReference type="Gene3D" id="3.30.40.10">
    <property type="entry name" value="Zinc/RING finger domain, C3HC4 (zinc finger)"/>
    <property type="match status" value="1"/>
</dbReference>
<dbReference type="PANTHER" id="PTHR47863">
    <property type="entry name" value="RING/FYVE/PHD ZINC FINGER SUPERFAMILY PROTEIN"/>
    <property type="match status" value="1"/>
</dbReference>
<feature type="compositionally biased region" description="Basic residues" evidence="6">
    <location>
        <begin position="297"/>
        <end position="309"/>
    </location>
</feature>
<proteinExistence type="predicted"/>
<dbReference type="STRING" id="3775.A0A1Q3BL25"/>
<dbReference type="EMBL" id="BDDD01000652">
    <property type="protein sequence ID" value="GAV68720.1"/>
    <property type="molecule type" value="Genomic_DNA"/>
</dbReference>
<evidence type="ECO:0000256" key="4">
    <source>
        <dbReference type="ARBA" id="ARBA00022833"/>
    </source>
</evidence>
<dbReference type="SMART" id="SM00249">
    <property type="entry name" value="PHD"/>
    <property type="match status" value="1"/>
</dbReference>
<evidence type="ECO:0000256" key="3">
    <source>
        <dbReference type="ARBA" id="ARBA00022771"/>
    </source>
</evidence>
<evidence type="ECO:0000259" key="7">
    <source>
        <dbReference type="PROSITE" id="PS50090"/>
    </source>
</evidence>
<name>A0A1Q3BL25_CEPFO</name>
<dbReference type="GO" id="GO:0003677">
    <property type="term" value="F:DNA binding"/>
    <property type="evidence" value="ECO:0007669"/>
    <property type="project" value="UniProtKB-KW"/>
</dbReference>
<sequence>TCITCGRGGQVVVCCETGCPMAFHQKCMTNEPKFDGMGRFYCRYCWYKRRVKRTKELRNMAMLSKKALSDFIDLTKVGGEKEKPGDGKVEGKEPDISEVVRDRKHSDFYKFQMDPSPFVVHGGDNVHRGQEDMSTRIESLHGSRSEEMFEVDVSKTHEYGVKEDGEMIQTEDLRQIDNGLREEIVEDHGYESLEEEETRDVSHHASMKGIQHTLVIYDTEQERMEEGKDEQKHLKSPDAATSSTGGDTALEEQGKKRKKIEEVQIQNADLPNKSPTQRKKAGRQILDSPQTSSSLPNRKKKFTMSKKSRQPQISPKTFLNVTFANGKRKRLHWTAEEEEMLKEGVQKFSTAVNKNIPWRKILEFGRHVFDVTRTPIDLKDKWRNIVAKDSRN</sequence>
<dbReference type="GO" id="GO:0005634">
    <property type="term" value="C:nucleus"/>
    <property type="evidence" value="ECO:0007669"/>
    <property type="project" value="UniProtKB-SubCell"/>
</dbReference>
<dbReference type="SUPFAM" id="SSF46689">
    <property type="entry name" value="Homeodomain-like"/>
    <property type="match status" value="1"/>
</dbReference>
<dbReference type="InterPro" id="IPR001965">
    <property type="entry name" value="Znf_PHD"/>
</dbReference>
<keyword evidence="3" id="KW-0863">Zinc-finger</keyword>
<feature type="compositionally biased region" description="Polar residues" evidence="6">
    <location>
        <begin position="264"/>
        <end position="275"/>
    </location>
</feature>
<dbReference type="InParanoid" id="A0A1Q3BL25"/>
<protein>
    <submittedName>
        <fullName evidence="9">Myb_DNA-binding domain-containing protein</fullName>
    </submittedName>
</protein>
<evidence type="ECO:0000256" key="6">
    <source>
        <dbReference type="SAM" id="MobiDB-lite"/>
    </source>
</evidence>
<keyword evidence="10" id="KW-1185">Reference proteome</keyword>
<dbReference type="SMART" id="SM00717">
    <property type="entry name" value="SANT"/>
    <property type="match status" value="1"/>
</dbReference>
<dbReference type="CDD" id="cd11660">
    <property type="entry name" value="SANT_TRF"/>
    <property type="match status" value="1"/>
</dbReference>
<keyword evidence="4" id="KW-0862">Zinc</keyword>
<dbReference type="AlphaFoldDB" id="A0A1Q3BL25"/>
<dbReference type="InterPro" id="IPR009057">
    <property type="entry name" value="Homeodomain-like_sf"/>
</dbReference>
<dbReference type="PROSITE" id="PS51294">
    <property type="entry name" value="HTH_MYB"/>
    <property type="match status" value="1"/>
</dbReference>
<dbReference type="InterPro" id="IPR013083">
    <property type="entry name" value="Znf_RING/FYVE/PHD"/>
</dbReference>
<dbReference type="PROSITE" id="PS50090">
    <property type="entry name" value="MYB_LIKE"/>
    <property type="match status" value="1"/>
</dbReference>
<dbReference type="Pfam" id="PF00249">
    <property type="entry name" value="Myb_DNA-binding"/>
    <property type="match status" value="1"/>
</dbReference>
<comment type="caution">
    <text evidence="9">The sequence shown here is derived from an EMBL/GenBank/DDBJ whole genome shotgun (WGS) entry which is preliminary data.</text>
</comment>
<feature type="domain" description="Myb-like" evidence="7">
    <location>
        <begin position="325"/>
        <end position="386"/>
    </location>
</feature>
<accession>A0A1Q3BL25</accession>
<keyword evidence="5" id="KW-0539">Nucleus</keyword>
<dbReference type="InterPro" id="IPR011011">
    <property type="entry name" value="Znf_FYVE_PHD"/>
</dbReference>
<evidence type="ECO:0000256" key="5">
    <source>
        <dbReference type="ARBA" id="ARBA00023242"/>
    </source>
</evidence>
<dbReference type="PANTHER" id="PTHR47863:SF5">
    <property type="entry name" value="HOMEODOMAIN-LIKE PROTEIN WITH RING_FYVE_PHD-TYPE ZINC FINGER DOMAIN-CONTAINING PROTEIN-RELATED"/>
    <property type="match status" value="1"/>
</dbReference>
<evidence type="ECO:0000256" key="1">
    <source>
        <dbReference type="ARBA" id="ARBA00004123"/>
    </source>
</evidence>
<dbReference type="InterPro" id="IPR019786">
    <property type="entry name" value="Zinc_finger_PHD-type_CS"/>
</dbReference>
<evidence type="ECO:0000259" key="8">
    <source>
        <dbReference type="PROSITE" id="PS51294"/>
    </source>
</evidence>
<dbReference type="SUPFAM" id="SSF57903">
    <property type="entry name" value="FYVE/PHD zinc finger"/>
    <property type="match status" value="1"/>
</dbReference>
<dbReference type="OrthoDB" id="608866at2759"/>
<feature type="domain" description="HTH myb-type" evidence="8">
    <location>
        <begin position="325"/>
        <end position="390"/>
    </location>
</feature>
<feature type="non-terminal residue" evidence="9">
    <location>
        <position position="1"/>
    </location>
</feature>
<feature type="compositionally biased region" description="Polar residues" evidence="6">
    <location>
        <begin position="287"/>
        <end position="296"/>
    </location>
</feature>
<dbReference type="InterPro" id="IPR001005">
    <property type="entry name" value="SANT/Myb"/>
</dbReference>
<gene>
    <name evidence="9" type="ORF">CFOL_v3_12223</name>
</gene>
<dbReference type="PROSITE" id="PS01359">
    <property type="entry name" value="ZF_PHD_1"/>
    <property type="match status" value="1"/>
</dbReference>
<evidence type="ECO:0000256" key="2">
    <source>
        <dbReference type="ARBA" id="ARBA00022723"/>
    </source>
</evidence>
<evidence type="ECO:0000313" key="9">
    <source>
        <dbReference type="EMBL" id="GAV68720.1"/>
    </source>
</evidence>
<dbReference type="GO" id="GO:0008270">
    <property type="term" value="F:zinc ion binding"/>
    <property type="evidence" value="ECO:0007669"/>
    <property type="project" value="UniProtKB-KW"/>
</dbReference>
<dbReference type="Proteomes" id="UP000187406">
    <property type="component" value="Unassembled WGS sequence"/>
</dbReference>
<keyword evidence="2" id="KW-0479">Metal-binding</keyword>
<dbReference type="InterPro" id="IPR017930">
    <property type="entry name" value="Myb_dom"/>
</dbReference>
<keyword evidence="9" id="KW-0238">DNA-binding</keyword>
<feature type="region of interest" description="Disordered" evidence="6">
    <location>
        <begin position="222"/>
        <end position="315"/>
    </location>
</feature>